<keyword evidence="6" id="KW-1185">Reference proteome</keyword>
<organism evidence="5 6">
    <name type="scientific">Bugula neritina</name>
    <name type="common">Brown bryozoan</name>
    <name type="synonym">Sertularia neritina</name>
    <dbReference type="NCBI Taxonomy" id="10212"/>
    <lineage>
        <taxon>Eukaryota</taxon>
        <taxon>Metazoa</taxon>
        <taxon>Spiralia</taxon>
        <taxon>Lophotrochozoa</taxon>
        <taxon>Bryozoa</taxon>
        <taxon>Gymnolaemata</taxon>
        <taxon>Cheilostomatida</taxon>
        <taxon>Flustrina</taxon>
        <taxon>Buguloidea</taxon>
        <taxon>Bugulidae</taxon>
        <taxon>Bugula</taxon>
    </lineage>
</organism>
<gene>
    <name evidence="5" type="ORF">EB796_005238</name>
</gene>
<keyword evidence="2" id="KW-0863">Zinc-finger</keyword>
<dbReference type="InterPro" id="IPR013083">
    <property type="entry name" value="Znf_RING/FYVE/PHD"/>
</dbReference>
<evidence type="ECO:0000256" key="2">
    <source>
        <dbReference type="ARBA" id="ARBA00022771"/>
    </source>
</evidence>
<dbReference type="SUPFAM" id="SSF57903">
    <property type="entry name" value="FYVE/PHD zinc finger"/>
    <property type="match status" value="1"/>
</dbReference>
<proteinExistence type="predicted"/>
<dbReference type="PROSITE" id="PS01359">
    <property type="entry name" value="ZF_PHD_1"/>
    <property type="match status" value="1"/>
</dbReference>
<dbReference type="InterPro" id="IPR019786">
    <property type="entry name" value="Zinc_finger_PHD-type_CS"/>
</dbReference>
<dbReference type="GO" id="GO:0008270">
    <property type="term" value="F:zinc ion binding"/>
    <property type="evidence" value="ECO:0007669"/>
    <property type="project" value="UniProtKB-KW"/>
</dbReference>
<evidence type="ECO:0000256" key="4">
    <source>
        <dbReference type="SAM" id="MobiDB-lite"/>
    </source>
</evidence>
<dbReference type="InterPro" id="IPR011011">
    <property type="entry name" value="Znf_FYVE_PHD"/>
</dbReference>
<dbReference type="Proteomes" id="UP000593567">
    <property type="component" value="Unassembled WGS sequence"/>
</dbReference>
<evidence type="ECO:0000256" key="3">
    <source>
        <dbReference type="ARBA" id="ARBA00022833"/>
    </source>
</evidence>
<accession>A0A7J7KE34</accession>
<reference evidence="5" key="1">
    <citation type="submission" date="2020-06" db="EMBL/GenBank/DDBJ databases">
        <title>Draft genome of Bugula neritina, a colonial animal packing powerful symbionts and potential medicines.</title>
        <authorList>
            <person name="Rayko M."/>
        </authorList>
    </citation>
    <scope>NUCLEOTIDE SEQUENCE [LARGE SCALE GENOMIC DNA]</scope>
    <source>
        <strain evidence="5">Kwan_BN1</strain>
    </source>
</reference>
<evidence type="ECO:0000256" key="1">
    <source>
        <dbReference type="ARBA" id="ARBA00022723"/>
    </source>
</evidence>
<feature type="compositionally biased region" description="Polar residues" evidence="4">
    <location>
        <begin position="309"/>
        <end position="321"/>
    </location>
</feature>
<dbReference type="Gene3D" id="3.30.40.10">
    <property type="entry name" value="Zinc/RING finger domain, C3HC4 (zinc finger)"/>
    <property type="match status" value="1"/>
</dbReference>
<feature type="compositionally biased region" description="Basic and acidic residues" evidence="4">
    <location>
        <begin position="298"/>
        <end position="308"/>
    </location>
</feature>
<evidence type="ECO:0008006" key="7">
    <source>
        <dbReference type="Google" id="ProtNLM"/>
    </source>
</evidence>
<feature type="region of interest" description="Disordered" evidence="4">
    <location>
        <begin position="298"/>
        <end position="321"/>
    </location>
</feature>
<protein>
    <recommendedName>
        <fullName evidence="7">PHD-type domain-containing protein</fullName>
    </recommendedName>
</protein>
<comment type="caution">
    <text evidence="5">The sequence shown here is derived from an EMBL/GenBank/DDBJ whole genome shotgun (WGS) entry which is preliminary data.</text>
</comment>
<sequence>MAGKESGGQSSRTSSTSGGSNACTLCTMSTYNKPSLECCLCTRSTHTNCLPDWKDLNRSIDISKLFSRSGLKWYCQTCEPTLSDYISGDEIKKSLAQIETKMDSVQNLVCENIKLTKSETIKPDNTEPWFTEIKQTVERLETNAQSQLKHKEKEERAHSVIIHGLKENNNTMEELMEICDILSFNHESLLKFSRLGRRNMNLPNSDKIRPVKATFNSEMNKNDFMYRYNTWENKAYTFCTPDLSPEERDRDYKLRKLRDELKATHSDKMFQVRNGSIYSKSKTSRSDRWSKFAHDSDTIASESLRDPSETNTTTDKNTAGH</sequence>
<keyword evidence="3" id="KW-0862">Zinc</keyword>
<dbReference type="EMBL" id="VXIV02000720">
    <property type="protein sequence ID" value="KAF6036453.1"/>
    <property type="molecule type" value="Genomic_DNA"/>
</dbReference>
<name>A0A7J7KE34_BUGNE</name>
<dbReference type="AlphaFoldDB" id="A0A7J7KE34"/>
<keyword evidence="1" id="KW-0479">Metal-binding</keyword>
<feature type="region of interest" description="Disordered" evidence="4">
    <location>
        <begin position="1"/>
        <end position="20"/>
    </location>
</feature>
<evidence type="ECO:0000313" key="5">
    <source>
        <dbReference type="EMBL" id="KAF6036453.1"/>
    </source>
</evidence>
<feature type="compositionally biased region" description="Low complexity" evidence="4">
    <location>
        <begin position="7"/>
        <end position="20"/>
    </location>
</feature>
<evidence type="ECO:0000313" key="6">
    <source>
        <dbReference type="Proteomes" id="UP000593567"/>
    </source>
</evidence>